<dbReference type="AlphaFoldDB" id="A0AAW1IBW3"/>
<evidence type="ECO:0000256" key="1">
    <source>
        <dbReference type="SAM" id="MobiDB-lite"/>
    </source>
</evidence>
<feature type="region of interest" description="Disordered" evidence="1">
    <location>
        <begin position="107"/>
        <end position="134"/>
    </location>
</feature>
<reference evidence="2 3" key="1">
    <citation type="journal article" date="2024" name="BMC Genomics">
        <title>De novo assembly and annotation of Popillia japonica's genome with initial clues to its potential as an invasive pest.</title>
        <authorList>
            <person name="Cucini C."/>
            <person name="Boschi S."/>
            <person name="Funari R."/>
            <person name="Cardaioli E."/>
            <person name="Iannotti N."/>
            <person name="Marturano G."/>
            <person name="Paoli F."/>
            <person name="Bruttini M."/>
            <person name="Carapelli A."/>
            <person name="Frati F."/>
            <person name="Nardi F."/>
        </authorList>
    </citation>
    <scope>NUCLEOTIDE SEQUENCE [LARGE SCALE GENOMIC DNA]</scope>
    <source>
        <strain evidence="2">DMR45628</strain>
    </source>
</reference>
<comment type="caution">
    <text evidence="2">The sequence shown here is derived from an EMBL/GenBank/DDBJ whole genome shotgun (WGS) entry which is preliminary data.</text>
</comment>
<protein>
    <submittedName>
        <fullName evidence="2">Uncharacterized protein</fullName>
    </submittedName>
</protein>
<evidence type="ECO:0000313" key="2">
    <source>
        <dbReference type="EMBL" id="KAK9686674.1"/>
    </source>
</evidence>
<keyword evidence="3" id="KW-1185">Reference proteome</keyword>
<name>A0AAW1IBW3_POPJA</name>
<dbReference type="EMBL" id="JASPKY010000689">
    <property type="protein sequence ID" value="KAK9686674.1"/>
    <property type="molecule type" value="Genomic_DNA"/>
</dbReference>
<dbReference type="Proteomes" id="UP001458880">
    <property type="component" value="Unassembled WGS sequence"/>
</dbReference>
<sequence>MKWCPFEFIGRTFGEDREIPSFTDPTDFESGLIVDSGICYMRFFRKLFIPCYLRSENIGRAGVCSPIGVSDASQRCKQKRKKRTRRRRRCQPVKLVPEKKCSTPKVIAPTEQQTPPLEQAEEVKPPKPESAEERCAPTPQRVLCPNCNAPSTIIVCDSCNRCHKIVCNTNK</sequence>
<gene>
    <name evidence="2" type="ORF">QE152_g37006</name>
</gene>
<accession>A0AAW1IBW3</accession>
<feature type="compositionally biased region" description="Basic and acidic residues" evidence="1">
    <location>
        <begin position="121"/>
        <end position="134"/>
    </location>
</feature>
<organism evidence="2 3">
    <name type="scientific">Popillia japonica</name>
    <name type="common">Japanese beetle</name>
    <dbReference type="NCBI Taxonomy" id="7064"/>
    <lineage>
        <taxon>Eukaryota</taxon>
        <taxon>Metazoa</taxon>
        <taxon>Ecdysozoa</taxon>
        <taxon>Arthropoda</taxon>
        <taxon>Hexapoda</taxon>
        <taxon>Insecta</taxon>
        <taxon>Pterygota</taxon>
        <taxon>Neoptera</taxon>
        <taxon>Endopterygota</taxon>
        <taxon>Coleoptera</taxon>
        <taxon>Polyphaga</taxon>
        <taxon>Scarabaeiformia</taxon>
        <taxon>Scarabaeidae</taxon>
        <taxon>Rutelinae</taxon>
        <taxon>Popillia</taxon>
    </lineage>
</organism>
<proteinExistence type="predicted"/>
<evidence type="ECO:0000313" key="3">
    <source>
        <dbReference type="Proteomes" id="UP001458880"/>
    </source>
</evidence>